<protein>
    <recommendedName>
        <fullName evidence="1">DUF8213 domain-containing protein</fullName>
    </recommendedName>
</protein>
<keyword evidence="3" id="KW-1185">Reference proteome</keyword>
<dbReference type="Proteomes" id="UP001501758">
    <property type="component" value="Unassembled WGS sequence"/>
</dbReference>
<dbReference type="RefSeq" id="WP_343913994.1">
    <property type="nucleotide sequence ID" value="NZ_BAAAGE010000004.1"/>
</dbReference>
<comment type="caution">
    <text evidence="2">The sequence shown here is derived from an EMBL/GenBank/DDBJ whole genome shotgun (WGS) entry which is preliminary data.</text>
</comment>
<proteinExistence type="predicted"/>
<dbReference type="PROSITE" id="PS51257">
    <property type="entry name" value="PROKAR_LIPOPROTEIN"/>
    <property type="match status" value="1"/>
</dbReference>
<dbReference type="EMBL" id="BAAAGE010000004">
    <property type="protein sequence ID" value="GAA0729477.1"/>
    <property type="molecule type" value="Genomic_DNA"/>
</dbReference>
<dbReference type="Pfam" id="PF26641">
    <property type="entry name" value="DUF8213"/>
    <property type="match status" value="1"/>
</dbReference>
<evidence type="ECO:0000259" key="1">
    <source>
        <dbReference type="Pfam" id="PF26641"/>
    </source>
</evidence>
<sequence length="264" mass="29918">MKIHFRFYGLCFSFLLVLFSCDKQEDIQTKEVLGLEVHQEDHLEGNKELNGFQIGYKVTSKDLNYYQVKVSINDVRITASIDYSNEFIEIDGKNVMLSTKEKETLLMLGEELSMYLFKDGSVDNFTMAEFTLLRLLEYWAKSPNNYRYEKIVIKGSQTNLSKGNDEGITCIRKNTYVTAEYDDNNGQSFSDRKLVNGERCLGRCGSGCPGIFTIASAWTKDCLDHDQCGRVLGGSTNPFDRNCGDEYGQAADDFLFGVIRGCRG</sequence>
<accession>A0ABN1J5I2</accession>
<evidence type="ECO:0000313" key="2">
    <source>
        <dbReference type="EMBL" id="GAA0729477.1"/>
    </source>
</evidence>
<organism evidence="2 3">
    <name type="scientific">Aquimarina litoralis</name>
    <dbReference type="NCBI Taxonomy" id="584605"/>
    <lineage>
        <taxon>Bacteria</taxon>
        <taxon>Pseudomonadati</taxon>
        <taxon>Bacteroidota</taxon>
        <taxon>Flavobacteriia</taxon>
        <taxon>Flavobacteriales</taxon>
        <taxon>Flavobacteriaceae</taxon>
        <taxon>Aquimarina</taxon>
    </lineage>
</organism>
<name>A0ABN1J5I2_9FLAO</name>
<dbReference type="InterPro" id="IPR058526">
    <property type="entry name" value="DUF8213"/>
</dbReference>
<feature type="domain" description="DUF8213" evidence="1">
    <location>
        <begin position="179"/>
        <end position="263"/>
    </location>
</feature>
<evidence type="ECO:0000313" key="3">
    <source>
        <dbReference type="Proteomes" id="UP001501758"/>
    </source>
</evidence>
<gene>
    <name evidence="2" type="ORF">GCM10009430_39680</name>
</gene>
<reference evidence="2 3" key="1">
    <citation type="journal article" date="2019" name="Int. J. Syst. Evol. Microbiol.">
        <title>The Global Catalogue of Microorganisms (GCM) 10K type strain sequencing project: providing services to taxonomists for standard genome sequencing and annotation.</title>
        <authorList>
            <consortium name="The Broad Institute Genomics Platform"/>
            <consortium name="The Broad Institute Genome Sequencing Center for Infectious Disease"/>
            <person name="Wu L."/>
            <person name="Ma J."/>
        </authorList>
    </citation>
    <scope>NUCLEOTIDE SEQUENCE [LARGE SCALE GENOMIC DNA]</scope>
    <source>
        <strain evidence="2 3">JCM 15974</strain>
    </source>
</reference>